<dbReference type="RefSeq" id="WP_241043108.1">
    <property type="nucleotide sequence ID" value="NZ_BAAAJF010000058.1"/>
</dbReference>
<dbReference type="InterPro" id="IPR011251">
    <property type="entry name" value="Luciferase-like_dom"/>
</dbReference>
<comment type="caution">
    <text evidence="3">The sequence shown here is derived from an EMBL/GenBank/DDBJ whole genome shotgun (WGS) entry which is preliminary data.</text>
</comment>
<accession>A0ABS9TV89</accession>
<protein>
    <submittedName>
        <fullName evidence="3">LLM class flavin-dependent oxidoreductase</fullName>
    </submittedName>
</protein>
<sequence length="373" mass="40804">MKLATEVPWQDRRFTIPLERIRRCEQFRFDAVFTAEGVGNDALTPLGYLAAVTERLSLGTHIATLTARPPTVLAQALGTIDAMAGGGRVIAGVGSGFPSSCEGWHGRPWGRPVRRMRDYVDVLRQVFRTAGSYAADGEAIETTELFAEPTRVRLGDTVHCQSTEISIPYAGEGALGVRPWVSALERGPEPPAVLAAVGPQMIALTAEIADGWFPWGFAPGMMPTFEPLLAAGFERAPGKSREDFDIWALVDLVVSDDVRAGLDRFRPYVVEWAEQMRLQTEALGFAGLCDRLIELTGAGRYDEALAAVPDEFVDQVFLVGSHARIAQRLTAWLDSGATGLIFRYGPQVQVGRHVDLVEDLDVWETIARAAHRM</sequence>
<organism evidence="3 4">
    <name type="scientific">Pseudonocardia alaniniphila</name>
    <dbReference type="NCBI Taxonomy" id="75291"/>
    <lineage>
        <taxon>Bacteria</taxon>
        <taxon>Bacillati</taxon>
        <taxon>Actinomycetota</taxon>
        <taxon>Actinomycetes</taxon>
        <taxon>Pseudonocardiales</taxon>
        <taxon>Pseudonocardiaceae</taxon>
        <taxon>Pseudonocardia</taxon>
    </lineage>
</organism>
<gene>
    <name evidence="3" type="ORF">MMF94_42070</name>
</gene>
<evidence type="ECO:0000256" key="1">
    <source>
        <dbReference type="ARBA" id="ARBA00023002"/>
    </source>
</evidence>
<dbReference type="PANTHER" id="PTHR43244:SF1">
    <property type="entry name" value="5,10-METHYLENETETRAHYDROMETHANOPTERIN REDUCTASE"/>
    <property type="match status" value="1"/>
</dbReference>
<name>A0ABS9TV89_9PSEU</name>
<keyword evidence="4" id="KW-1185">Reference proteome</keyword>
<feature type="domain" description="Luciferase-like" evidence="2">
    <location>
        <begin position="18"/>
        <end position="338"/>
    </location>
</feature>
<dbReference type="EMBL" id="JAKXMK010000064">
    <property type="protein sequence ID" value="MCH6172303.1"/>
    <property type="molecule type" value="Genomic_DNA"/>
</dbReference>
<dbReference type="PANTHER" id="PTHR43244">
    <property type="match status" value="1"/>
</dbReference>
<dbReference type="Pfam" id="PF00296">
    <property type="entry name" value="Bac_luciferase"/>
    <property type="match status" value="1"/>
</dbReference>
<keyword evidence="1" id="KW-0560">Oxidoreductase</keyword>
<dbReference type="SUPFAM" id="SSF51679">
    <property type="entry name" value="Bacterial luciferase-like"/>
    <property type="match status" value="1"/>
</dbReference>
<evidence type="ECO:0000313" key="4">
    <source>
        <dbReference type="Proteomes" id="UP001299970"/>
    </source>
</evidence>
<proteinExistence type="predicted"/>
<evidence type="ECO:0000313" key="3">
    <source>
        <dbReference type="EMBL" id="MCH6172303.1"/>
    </source>
</evidence>
<dbReference type="Gene3D" id="3.20.20.30">
    <property type="entry name" value="Luciferase-like domain"/>
    <property type="match status" value="1"/>
</dbReference>
<dbReference type="InterPro" id="IPR050564">
    <property type="entry name" value="F420-G6PD/mer"/>
</dbReference>
<evidence type="ECO:0000259" key="2">
    <source>
        <dbReference type="Pfam" id="PF00296"/>
    </source>
</evidence>
<reference evidence="3 4" key="1">
    <citation type="submission" date="2022-03" db="EMBL/GenBank/DDBJ databases">
        <title>Pseudonocardia alaer sp. nov., a novel actinomycete isolated from reed forest soil.</title>
        <authorList>
            <person name="Wang L."/>
        </authorList>
    </citation>
    <scope>NUCLEOTIDE SEQUENCE [LARGE SCALE GENOMIC DNA]</scope>
    <source>
        <strain evidence="3 4">Y-16303</strain>
    </source>
</reference>
<dbReference type="Proteomes" id="UP001299970">
    <property type="component" value="Unassembled WGS sequence"/>
</dbReference>
<dbReference type="CDD" id="cd01097">
    <property type="entry name" value="Tetrahydromethanopterin_reductase"/>
    <property type="match status" value="1"/>
</dbReference>
<dbReference type="InterPro" id="IPR036661">
    <property type="entry name" value="Luciferase-like_sf"/>
</dbReference>